<dbReference type="Proteomes" id="UP000324222">
    <property type="component" value="Unassembled WGS sequence"/>
</dbReference>
<feature type="compositionally biased region" description="Gly residues" evidence="1">
    <location>
        <begin position="24"/>
        <end position="37"/>
    </location>
</feature>
<reference evidence="2 3" key="1">
    <citation type="submission" date="2019-05" db="EMBL/GenBank/DDBJ databases">
        <title>Another draft genome of Portunus trituberculatus and its Hox gene families provides insights of decapod evolution.</title>
        <authorList>
            <person name="Jeong J.-H."/>
            <person name="Song I."/>
            <person name="Kim S."/>
            <person name="Choi T."/>
            <person name="Kim D."/>
            <person name="Ryu S."/>
            <person name="Kim W."/>
        </authorList>
    </citation>
    <scope>NUCLEOTIDE SEQUENCE [LARGE SCALE GENOMIC DNA]</scope>
    <source>
        <tissue evidence="2">Muscle</tissue>
    </source>
</reference>
<accession>A0A5B7K4G5</accession>
<dbReference type="AlphaFoldDB" id="A0A5B7K4G5"/>
<organism evidence="2 3">
    <name type="scientific">Portunus trituberculatus</name>
    <name type="common">Swimming crab</name>
    <name type="synonym">Neptunus trituberculatus</name>
    <dbReference type="NCBI Taxonomy" id="210409"/>
    <lineage>
        <taxon>Eukaryota</taxon>
        <taxon>Metazoa</taxon>
        <taxon>Ecdysozoa</taxon>
        <taxon>Arthropoda</taxon>
        <taxon>Crustacea</taxon>
        <taxon>Multicrustacea</taxon>
        <taxon>Malacostraca</taxon>
        <taxon>Eumalacostraca</taxon>
        <taxon>Eucarida</taxon>
        <taxon>Decapoda</taxon>
        <taxon>Pleocyemata</taxon>
        <taxon>Brachyura</taxon>
        <taxon>Eubrachyura</taxon>
        <taxon>Portunoidea</taxon>
        <taxon>Portunidae</taxon>
        <taxon>Portuninae</taxon>
        <taxon>Portunus</taxon>
    </lineage>
</organism>
<evidence type="ECO:0000313" key="2">
    <source>
        <dbReference type="EMBL" id="MPD03413.1"/>
    </source>
</evidence>
<protein>
    <submittedName>
        <fullName evidence="2">Uncharacterized protein</fullName>
    </submittedName>
</protein>
<dbReference type="EMBL" id="VSRR010136004">
    <property type="protein sequence ID" value="MPD03413.1"/>
    <property type="molecule type" value="Genomic_DNA"/>
</dbReference>
<evidence type="ECO:0000256" key="1">
    <source>
        <dbReference type="SAM" id="MobiDB-lite"/>
    </source>
</evidence>
<name>A0A5B7K4G5_PORTR</name>
<gene>
    <name evidence="2" type="ORF">E2C01_099051</name>
</gene>
<feature type="region of interest" description="Disordered" evidence="1">
    <location>
        <begin position="11"/>
        <end position="42"/>
    </location>
</feature>
<sequence>MVVFILASESLRRSCPTSPRPATGGSGGGGGGGGGTGIQTITYKPQVNPLPPGPCSAHVAATIHCQPVSATTPLPMPTQY</sequence>
<comment type="caution">
    <text evidence="2">The sequence shown here is derived from an EMBL/GenBank/DDBJ whole genome shotgun (WGS) entry which is preliminary data.</text>
</comment>
<proteinExistence type="predicted"/>
<evidence type="ECO:0000313" key="3">
    <source>
        <dbReference type="Proteomes" id="UP000324222"/>
    </source>
</evidence>
<keyword evidence="3" id="KW-1185">Reference proteome</keyword>